<dbReference type="PANTHER" id="PTHR31111:SF41">
    <property type="entry name" value="F-BOX ASSOCIATED DOMAIN-CONTAINING PROTEIN"/>
    <property type="match status" value="1"/>
</dbReference>
<dbReference type="InterPro" id="IPR036047">
    <property type="entry name" value="F-box-like_dom_sf"/>
</dbReference>
<sequence>MKSTQIKSIPEEIIFEIFSQLPVKSLMRYRCISKFYNSLVSESDFVNLHHCRSMTRVDGRKYLVHQPEGFYTADLKEDGIGSFSRIEDLHTYYRSMCVNGLFCAWTGVQHVVICNASTREVRFLPSLNEYMHPNYGLYFYSIGFEPEKKNHKICLSINVNVLEGYTRNWVFTLDTDESWKEMKSINCFMSEQRICMNGVIYILSYDCLTSRLKIVAFDVGTETFRILTCPYNSTSHNYDYELIELKGKLAVLKCKNNSKRDIKLWILENDNWESHIINIPLPWKNFGRLESLNFMCTNWDNHEDIIFESNIMKIGVCDYFSYDITRKSWREFKVENFGAKSLCNNIFGYVESLFSLGKKLK</sequence>
<organism evidence="2 3">
    <name type="scientific">Solanum verrucosum</name>
    <dbReference type="NCBI Taxonomy" id="315347"/>
    <lineage>
        <taxon>Eukaryota</taxon>
        <taxon>Viridiplantae</taxon>
        <taxon>Streptophyta</taxon>
        <taxon>Embryophyta</taxon>
        <taxon>Tracheophyta</taxon>
        <taxon>Spermatophyta</taxon>
        <taxon>Magnoliopsida</taxon>
        <taxon>eudicotyledons</taxon>
        <taxon>Gunneridae</taxon>
        <taxon>Pentapetalae</taxon>
        <taxon>asterids</taxon>
        <taxon>lamiids</taxon>
        <taxon>Solanales</taxon>
        <taxon>Solanaceae</taxon>
        <taxon>Solanoideae</taxon>
        <taxon>Solaneae</taxon>
        <taxon>Solanum</taxon>
    </lineage>
</organism>
<dbReference type="SUPFAM" id="SSF81383">
    <property type="entry name" value="F-box domain"/>
    <property type="match status" value="1"/>
</dbReference>
<dbReference type="PANTHER" id="PTHR31111">
    <property type="entry name" value="BNAA05G37150D PROTEIN-RELATED"/>
    <property type="match status" value="1"/>
</dbReference>
<gene>
    <name evidence="2" type="ORF">MTR67_011394</name>
</gene>
<accession>A0AAF0TGH9</accession>
<evidence type="ECO:0000259" key="1">
    <source>
        <dbReference type="PROSITE" id="PS50181"/>
    </source>
</evidence>
<keyword evidence="3" id="KW-1185">Reference proteome</keyword>
<reference evidence="2" key="1">
    <citation type="submission" date="2023-08" db="EMBL/GenBank/DDBJ databases">
        <title>A de novo genome assembly of Solanum verrucosum Schlechtendal, a Mexican diploid species geographically isolated from the other diploid A-genome species in potato relatives.</title>
        <authorList>
            <person name="Hosaka K."/>
        </authorList>
    </citation>
    <scope>NUCLEOTIDE SEQUENCE</scope>
    <source>
        <tissue evidence="2">Young leaves</tissue>
    </source>
</reference>
<evidence type="ECO:0000313" key="3">
    <source>
        <dbReference type="Proteomes" id="UP001234989"/>
    </source>
</evidence>
<name>A0AAF0TGH9_SOLVR</name>
<dbReference type="InterPro" id="IPR017451">
    <property type="entry name" value="F-box-assoc_interact_dom"/>
</dbReference>
<evidence type="ECO:0000313" key="2">
    <source>
        <dbReference type="EMBL" id="WMV18009.1"/>
    </source>
</evidence>
<dbReference type="Proteomes" id="UP001234989">
    <property type="component" value="Chromosome 3"/>
</dbReference>
<dbReference type="Gene3D" id="1.20.1280.50">
    <property type="match status" value="1"/>
</dbReference>
<dbReference type="SMART" id="SM00256">
    <property type="entry name" value="FBOX"/>
    <property type="match status" value="1"/>
</dbReference>
<feature type="domain" description="F-box" evidence="1">
    <location>
        <begin position="3"/>
        <end position="48"/>
    </location>
</feature>
<proteinExistence type="predicted"/>
<dbReference type="AlphaFoldDB" id="A0AAF0TGH9"/>
<dbReference type="InterPro" id="IPR013187">
    <property type="entry name" value="F-box-assoc_dom_typ3"/>
</dbReference>
<dbReference type="EMBL" id="CP133614">
    <property type="protein sequence ID" value="WMV18009.1"/>
    <property type="molecule type" value="Genomic_DNA"/>
</dbReference>
<dbReference type="PROSITE" id="PS50181">
    <property type="entry name" value="FBOX"/>
    <property type="match status" value="1"/>
</dbReference>
<dbReference type="NCBIfam" id="TIGR01640">
    <property type="entry name" value="F_box_assoc_1"/>
    <property type="match status" value="1"/>
</dbReference>
<protein>
    <recommendedName>
        <fullName evidence="1">F-box domain-containing protein</fullName>
    </recommendedName>
</protein>
<dbReference type="Pfam" id="PF00646">
    <property type="entry name" value="F-box"/>
    <property type="match status" value="1"/>
</dbReference>
<dbReference type="Pfam" id="PF08268">
    <property type="entry name" value="FBA_3"/>
    <property type="match status" value="1"/>
</dbReference>
<dbReference type="InterPro" id="IPR001810">
    <property type="entry name" value="F-box_dom"/>
</dbReference>